<evidence type="ECO:0000259" key="10">
    <source>
        <dbReference type="Pfam" id="PF13807"/>
    </source>
</evidence>
<organism evidence="11 12">
    <name type="scientific">Ochrobactrum soli</name>
    <dbReference type="NCBI Taxonomy" id="2448455"/>
    <lineage>
        <taxon>Bacteria</taxon>
        <taxon>Pseudomonadati</taxon>
        <taxon>Pseudomonadota</taxon>
        <taxon>Alphaproteobacteria</taxon>
        <taxon>Hyphomicrobiales</taxon>
        <taxon>Brucellaceae</taxon>
        <taxon>Brucella/Ochrobactrum group</taxon>
        <taxon>Ochrobactrum</taxon>
    </lineage>
</organism>
<feature type="transmembrane region" description="Helical" evidence="8">
    <location>
        <begin position="89"/>
        <end position="108"/>
    </location>
</feature>
<gene>
    <name evidence="11" type="ORF">HKX02_00990</name>
</gene>
<feature type="coiled-coil region" evidence="6">
    <location>
        <begin position="348"/>
        <end position="425"/>
    </location>
</feature>
<feature type="coiled-coil region" evidence="6">
    <location>
        <begin position="262"/>
        <end position="289"/>
    </location>
</feature>
<protein>
    <submittedName>
        <fullName evidence="11">GumC family protein</fullName>
    </submittedName>
</protein>
<dbReference type="Pfam" id="PF13807">
    <property type="entry name" value="GNVR"/>
    <property type="match status" value="1"/>
</dbReference>
<dbReference type="InterPro" id="IPR050445">
    <property type="entry name" value="Bact_polysacc_biosynth/exp"/>
</dbReference>
<evidence type="ECO:0000256" key="8">
    <source>
        <dbReference type="SAM" id="Phobius"/>
    </source>
</evidence>
<comment type="subcellular location">
    <subcellularLocation>
        <location evidence="1">Cell membrane</location>
        <topology evidence="1">Multi-pass membrane protein</topology>
    </subcellularLocation>
</comment>
<name>A0A849KUI6_9HYPH</name>
<keyword evidence="4 8" id="KW-1133">Transmembrane helix</keyword>
<evidence type="ECO:0000313" key="11">
    <source>
        <dbReference type="EMBL" id="NNU58832.1"/>
    </source>
</evidence>
<sequence>MYTLRDLASKAQQPAAQKRGAETLEQWNQALAQNHAPSYPRPAFVSDTPAFDAPSASRPVEQETGSYGGGLMLPEIDLWAALEWVRARWIWIVILALAGALAGLAYGMTAKPRYTAYTDMLVPPSGLQLLPNDIYAQSLQADSQILDIESKMKMLVSGNVLRRVVQNLNLQSDPEFVPPPASFDLRALVGLGKPKGASDDTLTAVRALSQRIVVSRPERSYLVTIGVWTDNPEKSVKVADTLAQSFQEEVAEADADGAGRAAAALSERLTSLQKAATDAEEKVAAFRRAHGLQTTGGELVSAQSMAQINTKLVDAKARQTDASTRYNELTRDTGSPVGPASTLQSPTMTNLRSQYATLKQRYDALTMTYGSRYPELINTQRQLDGLEQQIANERSRILQSAKVDLDQANAVVNALNAQAATARSAVALDNDAQVQLSDLERDMTAKVSIYNTFLTRSTETHQRQQLDATNIRVISTAIPPVSRSWPPRTVLLGAAGGFVGLGLGVALALALGYLGAWRRNRESRV</sequence>
<dbReference type="GO" id="GO:0005886">
    <property type="term" value="C:plasma membrane"/>
    <property type="evidence" value="ECO:0007669"/>
    <property type="project" value="UniProtKB-SubCell"/>
</dbReference>
<accession>A0A849KUI6</accession>
<comment type="caution">
    <text evidence="11">The sequence shown here is derived from an EMBL/GenBank/DDBJ whole genome shotgun (WGS) entry which is preliminary data.</text>
</comment>
<evidence type="ECO:0000256" key="4">
    <source>
        <dbReference type="ARBA" id="ARBA00022989"/>
    </source>
</evidence>
<evidence type="ECO:0000256" key="6">
    <source>
        <dbReference type="SAM" id="Coils"/>
    </source>
</evidence>
<feature type="domain" description="Polysaccharide chain length determinant N-terminal" evidence="9">
    <location>
        <begin position="75"/>
        <end position="168"/>
    </location>
</feature>
<keyword evidence="6" id="KW-0175">Coiled coil</keyword>
<feature type="transmembrane region" description="Helical" evidence="8">
    <location>
        <begin position="490"/>
        <end position="514"/>
    </location>
</feature>
<keyword evidence="12" id="KW-1185">Reference proteome</keyword>
<dbReference type="Pfam" id="PF02706">
    <property type="entry name" value="Wzz"/>
    <property type="match status" value="1"/>
</dbReference>
<dbReference type="RefSeq" id="WP_171316693.1">
    <property type="nucleotide sequence ID" value="NZ_JABFCY010000001.1"/>
</dbReference>
<keyword evidence="2" id="KW-1003">Cell membrane</keyword>
<dbReference type="EMBL" id="JABFCY010000001">
    <property type="protein sequence ID" value="NNU58832.1"/>
    <property type="molecule type" value="Genomic_DNA"/>
</dbReference>
<evidence type="ECO:0000259" key="9">
    <source>
        <dbReference type="Pfam" id="PF02706"/>
    </source>
</evidence>
<dbReference type="AlphaFoldDB" id="A0A849KUI6"/>
<feature type="region of interest" description="Disordered" evidence="7">
    <location>
        <begin position="1"/>
        <end position="20"/>
    </location>
</feature>
<keyword evidence="5 8" id="KW-0472">Membrane</keyword>
<feature type="domain" description="Tyrosine-protein kinase G-rich" evidence="10">
    <location>
        <begin position="435"/>
        <end position="510"/>
    </location>
</feature>
<proteinExistence type="predicted"/>
<dbReference type="GO" id="GO:0004713">
    <property type="term" value="F:protein tyrosine kinase activity"/>
    <property type="evidence" value="ECO:0007669"/>
    <property type="project" value="TreeGrafter"/>
</dbReference>
<evidence type="ECO:0000256" key="1">
    <source>
        <dbReference type="ARBA" id="ARBA00004651"/>
    </source>
</evidence>
<evidence type="ECO:0000256" key="3">
    <source>
        <dbReference type="ARBA" id="ARBA00022692"/>
    </source>
</evidence>
<dbReference type="PANTHER" id="PTHR32309">
    <property type="entry name" value="TYROSINE-PROTEIN KINASE"/>
    <property type="match status" value="1"/>
</dbReference>
<reference evidence="11 12" key="1">
    <citation type="submission" date="2020-05" db="EMBL/GenBank/DDBJ databases">
        <title>Draft Genome Sequence of Ochrobactrum soli Isolated from Stable Fly Gut.</title>
        <authorList>
            <person name="Pileggi M.T."/>
            <person name="Vazhakkala L.J."/>
            <person name="Wong C.N."/>
        </authorList>
    </citation>
    <scope>NUCLEOTIDE SEQUENCE [LARGE SCALE GENOMIC DNA]</scope>
    <source>
        <strain evidence="11 12">MTP-C0764</strain>
    </source>
</reference>
<evidence type="ECO:0000313" key="12">
    <source>
        <dbReference type="Proteomes" id="UP000574931"/>
    </source>
</evidence>
<keyword evidence="3 8" id="KW-0812">Transmembrane</keyword>
<dbReference type="InterPro" id="IPR032807">
    <property type="entry name" value="GNVR"/>
</dbReference>
<evidence type="ECO:0000256" key="5">
    <source>
        <dbReference type="ARBA" id="ARBA00023136"/>
    </source>
</evidence>
<dbReference type="InterPro" id="IPR003856">
    <property type="entry name" value="LPS_length_determ_N"/>
</dbReference>
<dbReference type="PANTHER" id="PTHR32309:SF13">
    <property type="entry name" value="FERRIC ENTEROBACTIN TRANSPORT PROTEIN FEPE"/>
    <property type="match status" value="1"/>
</dbReference>
<evidence type="ECO:0000256" key="7">
    <source>
        <dbReference type="SAM" id="MobiDB-lite"/>
    </source>
</evidence>
<evidence type="ECO:0000256" key="2">
    <source>
        <dbReference type="ARBA" id="ARBA00022475"/>
    </source>
</evidence>
<dbReference type="Proteomes" id="UP000574931">
    <property type="component" value="Unassembled WGS sequence"/>
</dbReference>